<comment type="similarity">
    <text evidence="11">Belongs to the UlaA family.</text>
</comment>
<dbReference type="InterPro" id="IPR051562">
    <property type="entry name" value="Ascorbate-PTS_EIIC"/>
</dbReference>
<name>A0A329NMM8_9LACT</name>
<dbReference type="RefSeq" id="WP_102164684.1">
    <property type="nucleotide sequence ID" value="NZ_JASODG010000002.1"/>
</dbReference>
<evidence type="ECO:0000256" key="9">
    <source>
        <dbReference type="ARBA" id="ARBA00023136"/>
    </source>
</evidence>
<comment type="subcellular location">
    <subcellularLocation>
        <location evidence="1">Cell membrane</location>
        <topology evidence="1">Multi-pass membrane protein</topology>
    </subcellularLocation>
</comment>
<keyword evidence="3" id="KW-0813">Transport</keyword>
<evidence type="ECO:0000256" key="12">
    <source>
        <dbReference type="ARBA" id="ARBA00039702"/>
    </source>
</evidence>
<evidence type="ECO:0000256" key="7">
    <source>
        <dbReference type="ARBA" id="ARBA00022692"/>
    </source>
</evidence>
<sequence>MQILEFLQALLLEPVIVIGLLVFIGYLLSKSGAVKTITGTVSAMVGLLLILFGGSMFSNTFKPIVEAVSSHYGITGYLMDPYAMRSATQELLGDRFGFVGYVFIIAFFVNLLFVFFGKYTKAKGIFLTGNTGVAHAQAFLWLVIYIFGFGTLTSSIVAGIILGIFWAYGTTLPIKTINHVTNDAGFTIGHNQMFGIWFFGKIGRFFGDPEKEDAEKLSLPGWLGVFDHNVTAIAIIMTIFVGGFLLSIGIPNVQELAGKEHWLIYIIKLGLQFSMYMVILLQGVRMLVGEINQSFKGIQERLIPNAVPAVDVAALLPFSPNAATLGFIFTTLGTVFTMGLLVLFKSPIMVLPGFVPLFFSGGPIGVVANKYGGYKSTIICTFLLGIIQTLGTVWAILISGVGNSIGWTGMFDWATVVPFITEIMRFVAKVFGLG</sequence>
<keyword evidence="4" id="KW-1003">Cell membrane</keyword>
<feature type="transmembrane region" description="Helical" evidence="14">
    <location>
        <begin position="98"/>
        <end position="117"/>
    </location>
</feature>
<dbReference type="Pfam" id="PF03611">
    <property type="entry name" value="EIIC-GAT"/>
    <property type="match status" value="1"/>
</dbReference>
<feature type="transmembrane region" description="Helical" evidence="14">
    <location>
        <begin position="262"/>
        <end position="284"/>
    </location>
</feature>
<feature type="transmembrane region" description="Helical" evidence="14">
    <location>
        <begin position="230"/>
        <end position="250"/>
    </location>
</feature>
<evidence type="ECO:0000256" key="10">
    <source>
        <dbReference type="ARBA" id="ARBA00037387"/>
    </source>
</evidence>
<evidence type="ECO:0000256" key="13">
    <source>
        <dbReference type="ARBA" id="ARBA00042859"/>
    </source>
</evidence>
<evidence type="ECO:0000256" key="4">
    <source>
        <dbReference type="ARBA" id="ARBA00022475"/>
    </source>
</evidence>
<keyword evidence="8 14" id="KW-1133">Transmembrane helix</keyword>
<feature type="transmembrane region" description="Helical" evidence="14">
    <location>
        <begin position="40"/>
        <end position="58"/>
    </location>
</feature>
<feature type="transmembrane region" description="Helical" evidence="14">
    <location>
        <begin position="138"/>
        <end position="168"/>
    </location>
</feature>
<evidence type="ECO:0000313" key="15">
    <source>
        <dbReference type="EMBL" id="RAV80564.1"/>
    </source>
</evidence>
<feature type="transmembrane region" description="Helical" evidence="14">
    <location>
        <begin position="374"/>
        <end position="398"/>
    </location>
</feature>
<evidence type="ECO:0000256" key="11">
    <source>
        <dbReference type="ARBA" id="ARBA00038218"/>
    </source>
</evidence>
<evidence type="ECO:0000256" key="14">
    <source>
        <dbReference type="SAM" id="Phobius"/>
    </source>
</evidence>
<dbReference type="Proteomes" id="UP000251923">
    <property type="component" value="Unassembled WGS sequence"/>
</dbReference>
<dbReference type="InterPro" id="IPR004703">
    <property type="entry name" value="PTS_sugar-sp_permease"/>
</dbReference>
<keyword evidence="7 14" id="KW-0812">Transmembrane</keyword>
<accession>A0A329NMM8</accession>
<dbReference type="NCBIfam" id="NF009550">
    <property type="entry name" value="PRK12997.1-1"/>
    <property type="match status" value="1"/>
</dbReference>
<comment type="subunit">
    <text evidence="2">Homodimer.</text>
</comment>
<evidence type="ECO:0000256" key="8">
    <source>
        <dbReference type="ARBA" id="ARBA00022989"/>
    </source>
</evidence>
<dbReference type="GO" id="GO:0009401">
    <property type="term" value="P:phosphoenolpyruvate-dependent sugar phosphotransferase system"/>
    <property type="evidence" value="ECO:0007669"/>
    <property type="project" value="UniProtKB-KW"/>
</dbReference>
<organism evidence="15 16">
    <name type="scientific">Aerococcus urinae</name>
    <dbReference type="NCBI Taxonomy" id="1376"/>
    <lineage>
        <taxon>Bacteria</taxon>
        <taxon>Bacillati</taxon>
        <taxon>Bacillota</taxon>
        <taxon>Bacilli</taxon>
        <taxon>Lactobacillales</taxon>
        <taxon>Aerococcaceae</taxon>
        <taxon>Aerococcus</taxon>
    </lineage>
</organism>
<feature type="transmembrane region" description="Helical" evidence="14">
    <location>
        <begin position="322"/>
        <end position="343"/>
    </location>
</feature>
<dbReference type="PANTHER" id="PTHR33843:SF4">
    <property type="entry name" value="ASCORBATE-SPECIFIC PTS SYSTEM EIIC COMPONENT"/>
    <property type="match status" value="1"/>
</dbReference>
<keyword evidence="6" id="KW-0598">Phosphotransferase system</keyword>
<feature type="transmembrane region" description="Helical" evidence="14">
    <location>
        <begin position="350"/>
        <end position="368"/>
    </location>
</feature>
<dbReference type="GO" id="GO:0005886">
    <property type="term" value="C:plasma membrane"/>
    <property type="evidence" value="ECO:0007669"/>
    <property type="project" value="UniProtKB-SubCell"/>
</dbReference>
<evidence type="ECO:0000313" key="16">
    <source>
        <dbReference type="Proteomes" id="UP000251923"/>
    </source>
</evidence>
<dbReference type="PANTHER" id="PTHR33843">
    <property type="entry name" value="ASCORBATE-SPECIFIC PTS SYSTEM EIIC COMPONENT"/>
    <property type="match status" value="1"/>
</dbReference>
<feature type="transmembrane region" description="Helical" evidence="14">
    <location>
        <begin position="6"/>
        <end position="28"/>
    </location>
</feature>
<protein>
    <recommendedName>
        <fullName evidence="12">Ascorbate-specific PTS system EIIC component</fullName>
    </recommendedName>
    <alternativeName>
        <fullName evidence="13">Ascorbate-specific permease IIC component UlaA</fullName>
    </alternativeName>
</protein>
<dbReference type="AlphaFoldDB" id="A0A329NMM8"/>
<keyword evidence="5 15" id="KW-0762">Sugar transport</keyword>
<evidence type="ECO:0000256" key="5">
    <source>
        <dbReference type="ARBA" id="ARBA00022597"/>
    </source>
</evidence>
<evidence type="ECO:0000256" key="1">
    <source>
        <dbReference type="ARBA" id="ARBA00004651"/>
    </source>
</evidence>
<comment type="function">
    <text evidence="10">The phosphoenolpyruvate-dependent sugar phosphotransferase system (sugar PTS), a major carbohydrate active transport system, catalyzes the phosphorylation of incoming sugar substrates concomitantly with their translocation across the cell membrane. The enzyme II UlaABC PTS system is involved in ascorbate transport.</text>
</comment>
<evidence type="ECO:0000256" key="2">
    <source>
        <dbReference type="ARBA" id="ARBA00011738"/>
    </source>
</evidence>
<comment type="caution">
    <text evidence="15">The sequence shown here is derived from an EMBL/GenBank/DDBJ whole genome shotgun (WGS) entry which is preliminary data.</text>
</comment>
<evidence type="ECO:0000256" key="6">
    <source>
        <dbReference type="ARBA" id="ARBA00022683"/>
    </source>
</evidence>
<reference evidence="15 16" key="1">
    <citation type="submission" date="2018-04" db="EMBL/GenBank/DDBJ databases">
        <title>Aerococcus urinae genomes.</title>
        <authorList>
            <person name="Hilt E."/>
            <person name="Gilbert N.M."/>
            <person name="Thomas-White K."/>
            <person name="Putonti C."/>
            <person name="Lewis A.L."/>
            <person name="Visck K.L."/>
            <person name="Wolfe A.J."/>
        </authorList>
    </citation>
    <scope>NUCLEOTIDE SEQUENCE [LARGE SCALE GENOMIC DNA]</scope>
    <source>
        <strain evidence="15 16">UMB7480</strain>
    </source>
</reference>
<keyword evidence="9 14" id="KW-0472">Membrane</keyword>
<gene>
    <name evidence="15" type="ORF">DBT54_02695</name>
</gene>
<dbReference type="EMBL" id="QMHM01000004">
    <property type="protein sequence ID" value="RAV80564.1"/>
    <property type="molecule type" value="Genomic_DNA"/>
</dbReference>
<proteinExistence type="inferred from homology"/>
<evidence type="ECO:0000256" key="3">
    <source>
        <dbReference type="ARBA" id="ARBA00022448"/>
    </source>
</evidence>